<dbReference type="NCBIfam" id="TIGR01016">
    <property type="entry name" value="sucCoAbeta"/>
    <property type="match status" value="1"/>
</dbReference>
<dbReference type="PANTHER" id="PTHR11815:SF10">
    <property type="entry name" value="SUCCINATE--COA LIGASE [GDP-FORMING] SUBUNIT BETA, MITOCHONDRIAL"/>
    <property type="match status" value="1"/>
</dbReference>
<dbReference type="GO" id="GO:0000287">
    <property type="term" value="F:magnesium ion binding"/>
    <property type="evidence" value="ECO:0007669"/>
    <property type="project" value="UniProtKB-UniRule"/>
</dbReference>
<proteinExistence type="inferred from homology"/>
<evidence type="ECO:0000256" key="7">
    <source>
        <dbReference type="HAMAP-Rule" id="MF_03219"/>
    </source>
</evidence>
<dbReference type="InterPro" id="IPR013815">
    <property type="entry name" value="ATP_grasp_subdomain_1"/>
</dbReference>
<dbReference type="Gene3D" id="3.30.470.20">
    <property type="entry name" value="ATP-grasp fold, B domain"/>
    <property type="match status" value="1"/>
</dbReference>
<comment type="subunit">
    <text evidence="7 8">Heterodimer of an alpha and a beta subunit.</text>
</comment>
<keyword evidence="6 7" id="KW-0460">Magnesium</keyword>
<comment type="cofactor">
    <cofactor evidence="7">
        <name>Mg(2+)</name>
        <dbReference type="ChEBI" id="CHEBI:18420"/>
    </cofactor>
    <text evidence="7">Binds 1 Mg(2+) ion per subunit.</text>
</comment>
<feature type="binding site" evidence="7">
    <location>
        <position position="227"/>
    </location>
    <ligand>
        <name>Mg(2+)</name>
        <dbReference type="ChEBI" id="CHEBI:18420"/>
    </ligand>
</feature>
<dbReference type="HAMAP" id="MF_00558">
    <property type="entry name" value="Succ_CoA_beta"/>
    <property type="match status" value="1"/>
</dbReference>
<feature type="binding site" evidence="7">
    <location>
        <begin position="349"/>
        <end position="351"/>
    </location>
    <ligand>
        <name>substrate</name>
        <note>ligand shared with subunit alpha</note>
    </ligand>
</feature>
<dbReference type="EMBL" id="LR877147">
    <property type="protein sequence ID" value="CAD2214443.1"/>
    <property type="molecule type" value="Genomic_DNA"/>
</dbReference>
<dbReference type="Pfam" id="PF00549">
    <property type="entry name" value="Ligase_CoA"/>
    <property type="match status" value="1"/>
</dbReference>
<dbReference type="OrthoDB" id="1552at2759"/>
<organism evidence="11 12">
    <name type="scientific">Angomonas deanei</name>
    <dbReference type="NCBI Taxonomy" id="59799"/>
    <lineage>
        <taxon>Eukaryota</taxon>
        <taxon>Discoba</taxon>
        <taxon>Euglenozoa</taxon>
        <taxon>Kinetoplastea</taxon>
        <taxon>Metakinetoplastina</taxon>
        <taxon>Trypanosomatida</taxon>
        <taxon>Trypanosomatidae</taxon>
        <taxon>Strigomonadinae</taxon>
        <taxon>Angomonas</taxon>
    </lineage>
</organism>
<comment type="catalytic activity">
    <reaction evidence="7">
        <text>succinate + ATP + CoA = succinyl-CoA + ADP + phosphate</text>
        <dbReference type="Rhea" id="RHEA:17661"/>
        <dbReference type="ChEBI" id="CHEBI:30031"/>
        <dbReference type="ChEBI" id="CHEBI:30616"/>
        <dbReference type="ChEBI" id="CHEBI:43474"/>
        <dbReference type="ChEBI" id="CHEBI:57287"/>
        <dbReference type="ChEBI" id="CHEBI:57292"/>
        <dbReference type="ChEBI" id="CHEBI:456216"/>
        <dbReference type="EC" id="6.2.1.5"/>
    </reaction>
</comment>
<feature type="binding site" evidence="7">
    <location>
        <begin position="73"/>
        <end position="75"/>
    </location>
    <ligand>
        <name>ATP</name>
        <dbReference type="ChEBI" id="CHEBI:30616"/>
    </ligand>
</feature>
<dbReference type="InterPro" id="IPR016102">
    <property type="entry name" value="Succinyl-CoA_synth-like"/>
</dbReference>
<dbReference type="GO" id="GO:0006099">
    <property type="term" value="P:tricarboxylic acid cycle"/>
    <property type="evidence" value="ECO:0007669"/>
    <property type="project" value="UniProtKB-UniRule"/>
</dbReference>
<gene>
    <name evidence="11" type="ORF">ADEAN_000188900</name>
</gene>
<evidence type="ECO:0000256" key="5">
    <source>
        <dbReference type="ARBA" id="ARBA00022741"/>
    </source>
</evidence>
<dbReference type="NCBIfam" id="NF001913">
    <property type="entry name" value="PRK00696.1"/>
    <property type="match status" value="1"/>
</dbReference>
<dbReference type="FunFam" id="3.30.1490.20:FF:000002">
    <property type="entry name" value="Succinate--CoA ligase [ADP-forming] subunit beta"/>
    <property type="match status" value="1"/>
</dbReference>
<feature type="binding site" evidence="7">
    <location>
        <position position="292"/>
    </location>
    <ligand>
        <name>substrate</name>
        <note>ligand shared with subunit alpha</note>
    </ligand>
</feature>
<evidence type="ECO:0000313" key="11">
    <source>
        <dbReference type="EMBL" id="CAD2214443.1"/>
    </source>
</evidence>
<evidence type="ECO:0000256" key="3">
    <source>
        <dbReference type="ARBA" id="ARBA00022598"/>
    </source>
</evidence>
<sequence length="417" mass="44779">MQRFSRFVQPTSIALAQYRFFNIHEYQSKRILKDNGGKVEFGIPCTTIEEVEAACANIKTPQKVVKSQILAGGRGKGHFKDGYQGGVKVCKDAKEAVEVAKKMLGNTLITKQTGAKGQVVNTLFVTEAVAGIKRELYVSLILDRKSASPIFIGSAEGGTGIEELAKTHPEKIKTMKVNISEGIDHDACVAYAKELGFTGDSAEKAANQFKVIYNIGKSKDCTMVEINPFIELENGDVMEIDAKLSFDDNAAFRQKEIFALADDTQIDSKEVLAKKFDLNYIALDGNVGCLVNGAGLAMATMDLISLHGGSPANFLDVGGSAEEKQIVAAFRIITGDPNVKSILVNIFGGIMHCDVIAKGVVNAAKTLQTKVPIVVRLNGTNEEAGKQIIAESGMDVHTAEDFESGAKLAVELAVKGK</sequence>
<dbReference type="Gene3D" id="3.40.50.261">
    <property type="entry name" value="Succinyl-CoA synthetase domains"/>
    <property type="match status" value="1"/>
</dbReference>
<evidence type="ECO:0000256" key="2">
    <source>
        <dbReference type="ARBA" id="ARBA00022532"/>
    </source>
</evidence>
<dbReference type="VEuPathDB" id="TriTrypDB:ADEAN_000188900"/>
<dbReference type="Pfam" id="PF08442">
    <property type="entry name" value="ATP-grasp_2"/>
    <property type="match status" value="1"/>
</dbReference>
<keyword evidence="7" id="KW-0067">ATP-binding</keyword>
<keyword evidence="3 7" id="KW-0436">Ligase</keyword>
<feature type="domain" description="ATP-grasp fold succinyl-CoA synthetase-type" evidence="10">
    <location>
        <begin position="22"/>
        <end position="230"/>
    </location>
</feature>
<evidence type="ECO:0000256" key="8">
    <source>
        <dbReference type="RuleBase" id="RU361258"/>
    </source>
</evidence>
<dbReference type="GO" id="GO:0005739">
    <property type="term" value="C:mitochondrion"/>
    <property type="evidence" value="ECO:0007669"/>
    <property type="project" value="UniProtKB-SubCell"/>
</dbReference>
<dbReference type="PIRSF" id="PIRSF001554">
    <property type="entry name" value="SucCS_beta"/>
    <property type="match status" value="1"/>
</dbReference>
<feature type="binding site" evidence="7">
    <location>
        <position position="241"/>
    </location>
    <ligand>
        <name>Mg(2+)</name>
        <dbReference type="ChEBI" id="CHEBI:18420"/>
    </ligand>
</feature>
<keyword evidence="4 7" id="KW-0479">Metal-binding</keyword>
<keyword evidence="12" id="KW-1185">Reference proteome</keyword>
<dbReference type="GO" id="GO:0005524">
    <property type="term" value="F:ATP binding"/>
    <property type="evidence" value="ECO:0007669"/>
    <property type="project" value="UniProtKB-UniRule"/>
</dbReference>
<dbReference type="GO" id="GO:0042709">
    <property type="term" value="C:succinate-CoA ligase complex"/>
    <property type="evidence" value="ECO:0007669"/>
    <property type="project" value="TreeGrafter"/>
</dbReference>
<dbReference type="Gene3D" id="3.30.1490.20">
    <property type="entry name" value="ATP-grasp fold, A domain"/>
    <property type="match status" value="1"/>
</dbReference>
<keyword evidence="5 7" id="KW-0547">Nucleotide-binding</keyword>
<keyword evidence="2 7" id="KW-0816">Tricarboxylic acid cycle</keyword>
<evidence type="ECO:0000256" key="1">
    <source>
        <dbReference type="ARBA" id="ARBA00005064"/>
    </source>
</evidence>
<dbReference type="PROSITE" id="PS01217">
    <property type="entry name" value="SUCCINYL_COA_LIG_3"/>
    <property type="match status" value="1"/>
</dbReference>
<keyword evidence="7" id="KW-0496">Mitochondrion</keyword>
<dbReference type="UniPathway" id="UPA00223">
    <property type="reaction ID" value="UER00999"/>
</dbReference>
<dbReference type="GO" id="GO:0004775">
    <property type="term" value="F:succinate-CoA ligase (ADP-forming) activity"/>
    <property type="evidence" value="ECO:0007669"/>
    <property type="project" value="UniProtKB-UniRule"/>
</dbReference>
<evidence type="ECO:0000256" key="4">
    <source>
        <dbReference type="ARBA" id="ARBA00022723"/>
    </source>
</evidence>
<evidence type="ECO:0000256" key="6">
    <source>
        <dbReference type="ARBA" id="ARBA00022842"/>
    </source>
</evidence>
<feature type="binding site" evidence="7">
    <location>
        <position position="66"/>
    </location>
    <ligand>
        <name>ATP</name>
        <dbReference type="ChEBI" id="CHEBI:30616"/>
    </ligand>
</feature>
<protein>
    <recommendedName>
        <fullName evidence="7">Succinate--CoA ligase [ADP-forming] subunit beta, mitochondrial</fullName>
        <ecNumber evidence="7">6.2.1.5</ecNumber>
    </recommendedName>
    <alternativeName>
        <fullName evidence="7">Succinyl-CoA synthetase beta chain</fullName>
        <shortName evidence="7">SCS-beta</shortName>
    </alternativeName>
</protein>
<comment type="subcellular location">
    <subcellularLocation>
        <location evidence="7">Mitochondrion</location>
    </subcellularLocation>
</comment>
<comment type="similarity">
    <text evidence="7 8">Belongs to the succinate/malate CoA ligase beta subunit family.</text>
</comment>
<name>A0A7G2C6Q3_9TRYP</name>
<comment type="function">
    <text evidence="7">Succinyl-CoA synthetase functions in the citric acid cycle (TCA), coupling the hydrolysis of succinyl-CoA to the synthesis of ATP and thus represents the only step of substrate-level phosphorylation in the TCA. The beta subunit provides nucleotide specificity of the enzyme and binds the substrate succinate, while the binding sites for coenzyme A and phosphate are found in the alpha subunit.</text>
</comment>
<dbReference type="AlphaFoldDB" id="A0A7G2C6Q3"/>
<feature type="binding site" evidence="7">
    <location>
        <position position="135"/>
    </location>
    <ligand>
        <name>ATP</name>
        <dbReference type="ChEBI" id="CHEBI:30616"/>
    </ligand>
</feature>
<dbReference type="SUPFAM" id="SSF56059">
    <property type="entry name" value="Glutathione synthetase ATP-binding domain-like"/>
    <property type="match status" value="1"/>
</dbReference>
<dbReference type="Proteomes" id="UP000515908">
    <property type="component" value="Chromosome 03"/>
</dbReference>
<dbReference type="InterPro" id="IPR013650">
    <property type="entry name" value="ATP-grasp_succ-CoA_synth-type"/>
</dbReference>
<dbReference type="FunFam" id="3.30.470.20:FF:000002">
    <property type="entry name" value="Succinate--CoA ligase [ADP-forming] subunit beta"/>
    <property type="match status" value="1"/>
</dbReference>
<dbReference type="SUPFAM" id="SSF52210">
    <property type="entry name" value="Succinyl-CoA synthetase domains"/>
    <property type="match status" value="1"/>
</dbReference>
<reference evidence="11 12" key="1">
    <citation type="submission" date="2020-08" db="EMBL/GenBank/DDBJ databases">
        <authorList>
            <person name="Newling K."/>
            <person name="Davey J."/>
            <person name="Forrester S."/>
        </authorList>
    </citation>
    <scope>NUCLEOTIDE SEQUENCE [LARGE SCALE GENOMIC DNA]</scope>
    <source>
        <strain evidence="12">Crithidia deanei Carvalho (ATCC PRA-265)</strain>
    </source>
</reference>
<feature type="domain" description="ATP-citrate synthase/succinyl-CoA ligase C-terminal" evidence="9">
    <location>
        <begin position="290"/>
        <end position="407"/>
    </location>
</feature>
<dbReference type="InterPro" id="IPR005811">
    <property type="entry name" value="SUCC_ACL_C"/>
</dbReference>
<comment type="pathway">
    <text evidence="1 7">Carbohydrate metabolism; tricarboxylic acid cycle; succinate from succinyl-CoA (ligase route): step 1/1.</text>
</comment>
<dbReference type="InterPro" id="IPR005809">
    <property type="entry name" value="Succ_CoA_ligase-like_bsu"/>
</dbReference>
<evidence type="ECO:0000259" key="9">
    <source>
        <dbReference type="Pfam" id="PF00549"/>
    </source>
</evidence>
<dbReference type="FunFam" id="3.40.50.261:FF:000001">
    <property type="entry name" value="Succinate--CoA ligase [ADP-forming] subunit beta"/>
    <property type="match status" value="1"/>
</dbReference>
<evidence type="ECO:0000313" key="12">
    <source>
        <dbReference type="Proteomes" id="UP000515908"/>
    </source>
</evidence>
<evidence type="ECO:0000259" key="10">
    <source>
        <dbReference type="Pfam" id="PF08442"/>
    </source>
</evidence>
<dbReference type="GO" id="GO:0006104">
    <property type="term" value="P:succinyl-CoA metabolic process"/>
    <property type="evidence" value="ECO:0007669"/>
    <property type="project" value="TreeGrafter"/>
</dbReference>
<dbReference type="PANTHER" id="PTHR11815">
    <property type="entry name" value="SUCCINYL-COA SYNTHETASE BETA CHAIN"/>
    <property type="match status" value="1"/>
</dbReference>
<accession>A0A7G2C6Q3</accession>
<dbReference type="InterPro" id="IPR017866">
    <property type="entry name" value="Succ-CoA_synthase_bsu_CS"/>
</dbReference>
<dbReference type="EC" id="6.2.1.5" evidence="7"/>